<keyword evidence="5" id="KW-1185">Reference proteome</keyword>
<accession>A0A8T7M0D2</accession>
<dbReference type="Proteomes" id="UP001431572">
    <property type="component" value="Chromosome 1"/>
</dbReference>
<dbReference type="GO" id="GO:0032259">
    <property type="term" value="P:methylation"/>
    <property type="evidence" value="ECO:0007669"/>
    <property type="project" value="UniProtKB-KW"/>
</dbReference>
<keyword evidence="2" id="KW-0489">Methyltransferase</keyword>
<dbReference type="AlphaFoldDB" id="A0A8T7M0D2"/>
<gene>
    <name evidence="2" type="ORF">HXX08_05160</name>
    <name evidence="3" type="ORF">OZ401_000381</name>
</gene>
<name>A0A8T7M0D2_9CHLR</name>
<dbReference type="InterPro" id="IPR029063">
    <property type="entry name" value="SAM-dependent_MTases_sf"/>
</dbReference>
<evidence type="ECO:0000313" key="2">
    <source>
        <dbReference type="EMBL" id="NWJ45250.1"/>
    </source>
</evidence>
<dbReference type="EC" id="2.1.1.-" evidence="3"/>
<dbReference type="GO" id="GO:0008168">
    <property type="term" value="F:methyltransferase activity"/>
    <property type="evidence" value="ECO:0007669"/>
    <property type="project" value="UniProtKB-KW"/>
</dbReference>
<evidence type="ECO:0000259" key="1">
    <source>
        <dbReference type="Pfam" id="PF12147"/>
    </source>
</evidence>
<evidence type="ECO:0000313" key="5">
    <source>
        <dbReference type="Proteomes" id="UP001431572"/>
    </source>
</evidence>
<dbReference type="EMBL" id="JACATZ010000001">
    <property type="protein sequence ID" value="NWJ45250.1"/>
    <property type="molecule type" value="Genomic_DNA"/>
</dbReference>
<dbReference type="EMBL" id="CP128399">
    <property type="protein sequence ID" value="WJW67126.1"/>
    <property type="molecule type" value="Genomic_DNA"/>
</dbReference>
<dbReference type="SUPFAM" id="SSF53335">
    <property type="entry name" value="S-adenosyl-L-methionine-dependent methyltransferases"/>
    <property type="match status" value="1"/>
</dbReference>
<evidence type="ECO:0000313" key="4">
    <source>
        <dbReference type="Proteomes" id="UP000521676"/>
    </source>
</evidence>
<proteinExistence type="predicted"/>
<reference evidence="2 4" key="1">
    <citation type="submission" date="2020-06" db="EMBL/GenBank/DDBJ databases">
        <title>Anoxygenic phototrophic Chloroflexota member uses a Type I reaction center.</title>
        <authorList>
            <person name="Tsuji J.M."/>
            <person name="Shaw N.A."/>
            <person name="Nagashima S."/>
            <person name="Venkiteswaran J."/>
            <person name="Schiff S.L."/>
            <person name="Hanada S."/>
            <person name="Tank M."/>
            <person name="Neufeld J.D."/>
        </authorList>
    </citation>
    <scope>NUCLEOTIDE SEQUENCE [LARGE SCALE GENOMIC DNA]</scope>
    <source>
        <strain evidence="2">L227-S17</strain>
    </source>
</reference>
<dbReference type="Gene3D" id="3.40.50.150">
    <property type="entry name" value="Vaccinia Virus protein VP39"/>
    <property type="match status" value="1"/>
</dbReference>
<dbReference type="Proteomes" id="UP000521676">
    <property type="component" value="Unassembled WGS sequence"/>
</dbReference>
<dbReference type="Pfam" id="PF12147">
    <property type="entry name" value="Methyltransf_20"/>
    <property type="match status" value="1"/>
</dbReference>
<dbReference type="CDD" id="cd02440">
    <property type="entry name" value="AdoMet_MTases"/>
    <property type="match status" value="1"/>
</dbReference>
<protein>
    <submittedName>
        <fullName evidence="2">Class I SAM-dependent methyltransferase family protein</fullName>
        <ecNumber evidence="3">2.1.1.-</ecNumber>
    </submittedName>
</protein>
<dbReference type="InterPro" id="IPR022744">
    <property type="entry name" value="MeTrfase_dom_put"/>
</dbReference>
<feature type="domain" description="Methyltransferase" evidence="1">
    <location>
        <begin position="26"/>
        <end position="291"/>
    </location>
</feature>
<organism evidence="2 4">
    <name type="scientific">Candidatus Chlorohelix allophototropha</name>
    <dbReference type="NCBI Taxonomy" id="3003348"/>
    <lineage>
        <taxon>Bacteria</taxon>
        <taxon>Bacillati</taxon>
        <taxon>Chloroflexota</taxon>
        <taxon>Chloroflexia</taxon>
        <taxon>Candidatus Chloroheliales</taxon>
        <taxon>Candidatus Chloroheliaceae</taxon>
        <taxon>Candidatus Chlorohelix</taxon>
    </lineage>
</organism>
<keyword evidence="3" id="KW-0808">Transferase</keyword>
<evidence type="ECO:0000313" key="3">
    <source>
        <dbReference type="EMBL" id="WJW67126.1"/>
    </source>
</evidence>
<reference evidence="3" key="2">
    <citation type="journal article" date="2024" name="Nature">
        <title>Anoxygenic phototroph of the Chloroflexota uses a type I reaction centre.</title>
        <authorList>
            <person name="Tsuji J.M."/>
            <person name="Shaw N.A."/>
            <person name="Nagashima S."/>
            <person name="Venkiteswaran J.J."/>
            <person name="Schiff S.L."/>
            <person name="Watanabe T."/>
            <person name="Fukui M."/>
            <person name="Hanada S."/>
            <person name="Tank M."/>
            <person name="Neufeld J.D."/>
        </authorList>
    </citation>
    <scope>NUCLEOTIDE SEQUENCE</scope>
    <source>
        <strain evidence="3">L227-S17</strain>
    </source>
</reference>
<sequence length="292" mass="32512">MTTLNNNAVNQPKAHEIEVRKPGVFGKIKWAVVKAGFATFGRTSKGVRTGYRFGFDSGNMLDYVYVNKAHGTLLVGKLVDRFYLNSIGWRGIRARRVLLKQMLKSEIEKNRADGIKTRILDVAAGPGRYLQELLQEIGEEKGDVEVLCRDLSLAGVVQGLQQAQEAGIKHIHYEQGDAFNPAPTNATLGSAPNVIVVSGLYELMLEDEIIRTSLKTLHKFLTPGGAIFYTAQNRHPQLEFIANVLPNRDGIPWVMRCRSVEAMDLWGREAGFKQVESRIEEVGLFSVTTGRK</sequence>
<dbReference type="RefSeq" id="WP_341469021.1">
    <property type="nucleotide sequence ID" value="NZ_CP128399.1"/>
</dbReference>